<organism evidence="7 8">
    <name type="scientific">Thauera mechernichensis</name>
    <dbReference type="NCBI Taxonomy" id="82788"/>
    <lineage>
        <taxon>Bacteria</taxon>
        <taxon>Pseudomonadati</taxon>
        <taxon>Pseudomonadota</taxon>
        <taxon>Betaproteobacteria</taxon>
        <taxon>Rhodocyclales</taxon>
        <taxon>Zoogloeaceae</taxon>
        <taxon>Thauera</taxon>
    </lineage>
</organism>
<dbReference type="Pfam" id="PF04241">
    <property type="entry name" value="DUF423"/>
    <property type="match status" value="1"/>
</dbReference>
<keyword evidence="3 6" id="KW-0812">Transmembrane</keyword>
<evidence type="ECO:0000256" key="4">
    <source>
        <dbReference type="ARBA" id="ARBA00022989"/>
    </source>
</evidence>
<comment type="subcellular location">
    <subcellularLocation>
        <location evidence="1">Membrane</location>
        <topology evidence="1">Multi-pass membrane protein</topology>
    </subcellularLocation>
</comment>
<proteinExistence type="inferred from homology"/>
<feature type="transmembrane region" description="Helical" evidence="6">
    <location>
        <begin position="43"/>
        <end position="64"/>
    </location>
</feature>
<dbReference type="PANTHER" id="PTHR43461">
    <property type="entry name" value="TRANSMEMBRANE PROTEIN 256"/>
    <property type="match status" value="1"/>
</dbReference>
<keyword evidence="4 6" id="KW-1133">Transmembrane helix</keyword>
<dbReference type="Proteomes" id="UP001597158">
    <property type="component" value="Unassembled WGS sequence"/>
</dbReference>
<gene>
    <name evidence="7" type="ORF">ACFQ4M_09675</name>
</gene>
<sequence length="130" mass="13949">MYRLWITLTGLLGAIGVAVAAWSTHGLPAYVMAEDLPLALERARSASLHHMLHTLALFGVALWYRWQPSLWLNVAGALFTVGIAGFAGGIYLIRIIGGIDYGALAEVIPLGGFCLIFGWLALAAAGWRRG</sequence>
<feature type="transmembrane region" description="Helical" evidence="6">
    <location>
        <begin position="71"/>
        <end position="96"/>
    </location>
</feature>
<keyword evidence="5 6" id="KW-0472">Membrane</keyword>
<keyword evidence="8" id="KW-1185">Reference proteome</keyword>
<evidence type="ECO:0000256" key="2">
    <source>
        <dbReference type="ARBA" id="ARBA00009694"/>
    </source>
</evidence>
<dbReference type="InterPro" id="IPR006696">
    <property type="entry name" value="DUF423"/>
</dbReference>
<dbReference type="EMBL" id="JBHTMC010000020">
    <property type="protein sequence ID" value="MFD1263854.1"/>
    <property type="molecule type" value="Genomic_DNA"/>
</dbReference>
<feature type="transmembrane region" description="Helical" evidence="6">
    <location>
        <begin position="108"/>
        <end position="127"/>
    </location>
</feature>
<name>A0ABW3WFG8_9RHOO</name>
<evidence type="ECO:0000313" key="7">
    <source>
        <dbReference type="EMBL" id="MFD1263854.1"/>
    </source>
</evidence>
<comment type="similarity">
    <text evidence="2">Belongs to the UPF0382 family.</text>
</comment>
<evidence type="ECO:0000256" key="3">
    <source>
        <dbReference type="ARBA" id="ARBA00022692"/>
    </source>
</evidence>
<dbReference type="RefSeq" id="WP_002938766.1">
    <property type="nucleotide sequence ID" value="NZ_JARQZE010000005.1"/>
</dbReference>
<evidence type="ECO:0000256" key="6">
    <source>
        <dbReference type="SAM" id="Phobius"/>
    </source>
</evidence>
<protein>
    <submittedName>
        <fullName evidence="7">DUF423 domain-containing protein</fullName>
    </submittedName>
</protein>
<dbReference type="PANTHER" id="PTHR43461:SF1">
    <property type="entry name" value="TRANSMEMBRANE PROTEIN 256"/>
    <property type="match status" value="1"/>
</dbReference>
<evidence type="ECO:0000256" key="1">
    <source>
        <dbReference type="ARBA" id="ARBA00004141"/>
    </source>
</evidence>
<reference evidence="8" key="1">
    <citation type="journal article" date="2019" name="Int. J. Syst. Evol. Microbiol.">
        <title>The Global Catalogue of Microorganisms (GCM) 10K type strain sequencing project: providing services to taxonomists for standard genome sequencing and annotation.</title>
        <authorList>
            <consortium name="The Broad Institute Genomics Platform"/>
            <consortium name="The Broad Institute Genome Sequencing Center for Infectious Disease"/>
            <person name="Wu L."/>
            <person name="Ma J."/>
        </authorList>
    </citation>
    <scope>NUCLEOTIDE SEQUENCE [LARGE SCALE GENOMIC DNA]</scope>
    <source>
        <strain evidence="8">CCUG 48884</strain>
    </source>
</reference>
<comment type="caution">
    <text evidence="7">The sequence shown here is derived from an EMBL/GenBank/DDBJ whole genome shotgun (WGS) entry which is preliminary data.</text>
</comment>
<evidence type="ECO:0000313" key="8">
    <source>
        <dbReference type="Proteomes" id="UP001597158"/>
    </source>
</evidence>
<accession>A0ABW3WFG8</accession>
<evidence type="ECO:0000256" key="5">
    <source>
        <dbReference type="ARBA" id="ARBA00023136"/>
    </source>
</evidence>